<evidence type="ECO:0000256" key="1">
    <source>
        <dbReference type="ARBA" id="ARBA00010617"/>
    </source>
</evidence>
<keyword evidence="4" id="KW-1185">Reference proteome</keyword>
<dbReference type="PROSITE" id="PS00086">
    <property type="entry name" value="CYTOCHROME_P450"/>
    <property type="match status" value="1"/>
</dbReference>
<dbReference type="InterPro" id="IPR001128">
    <property type="entry name" value="Cyt_P450"/>
</dbReference>
<comment type="caution">
    <text evidence="3">The sequence shown here is derived from an EMBL/GenBank/DDBJ whole genome shotgun (WGS) entry which is preliminary data.</text>
</comment>
<dbReference type="InterPro" id="IPR002397">
    <property type="entry name" value="Cyt_P450_B"/>
</dbReference>
<reference evidence="4" key="1">
    <citation type="journal article" date="2019" name="Int. J. Syst. Evol. Microbiol.">
        <title>The Global Catalogue of Microorganisms (GCM) 10K type strain sequencing project: providing services to taxonomists for standard genome sequencing and annotation.</title>
        <authorList>
            <consortium name="The Broad Institute Genomics Platform"/>
            <consortium name="The Broad Institute Genome Sequencing Center for Infectious Disease"/>
            <person name="Wu L."/>
            <person name="Ma J."/>
        </authorList>
    </citation>
    <scope>NUCLEOTIDE SEQUENCE [LARGE SCALE GENOMIC DNA]</scope>
    <source>
        <strain evidence="4">CECT 8064</strain>
    </source>
</reference>
<keyword evidence="2" id="KW-0479">Metal-binding</keyword>
<dbReference type="PANTHER" id="PTHR46696">
    <property type="entry name" value="P450, PUTATIVE (EUROFUNG)-RELATED"/>
    <property type="match status" value="1"/>
</dbReference>
<dbReference type="Gene3D" id="1.10.630.10">
    <property type="entry name" value="Cytochrome P450"/>
    <property type="match status" value="1"/>
</dbReference>
<keyword evidence="2" id="KW-0408">Iron</keyword>
<keyword evidence="2" id="KW-0503">Monooxygenase</keyword>
<sequence length="278" mass="30179">MHGEPKSCAPAFEGQCDGDGRGVGAETLLSDLIWGHLDPTEQKNAACALDELWTYCNTHVDQLATAPPPLAEQAGTRPGTNVLRALLDYHAKGNRHPELTRAEVASMAVDLLISNAELTPRLIANTLHHLLATNAYTTLLPEPHTVAMAVQETLRYDPPLIGWLRVTTRDTRIADTRLPAGARLLLLLGSAARDERHPTIDPDTYNPTRTDAPPLLAFGVGIHYCPGAPLALHLARQTLTNLLHTCPHLALSLPEADAPAHWPTNTALRSPEHLTVTW</sequence>
<name>A0ABV9BVE5_9ACTN</name>
<keyword evidence="2" id="KW-0349">Heme</keyword>
<dbReference type="RefSeq" id="WP_417924453.1">
    <property type="nucleotide sequence ID" value="NZ_JBHSFS010000033.1"/>
</dbReference>
<dbReference type="InterPro" id="IPR017972">
    <property type="entry name" value="Cyt_P450_CS"/>
</dbReference>
<evidence type="ECO:0000313" key="3">
    <source>
        <dbReference type="EMBL" id="MFC4518110.1"/>
    </source>
</evidence>
<dbReference type="SUPFAM" id="SSF48264">
    <property type="entry name" value="Cytochrome P450"/>
    <property type="match status" value="1"/>
</dbReference>
<proteinExistence type="inferred from homology"/>
<dbReference type="InterPro" id="IPR036396">
    <property type="entry name" value="Cyt_P450_sf"/>
</dbReference>
<evidence type="ECO:0000256" key="2">
    <source>
        <dbReference type="RuleBase" id="RU000461"/>
    </source>
</evidence>
<dbReference type="PANTHER" id="PTHR46696:SF1">
    <property type="entry name" value="CYTOCHROME P450 YJIB-RELATED"/>
    <property type="match status" value="1"/>
</dbReference>
<comment type="similarity">
    <text evidence="1 2">Belongs to the cytochrome P450 family.</text>
</comment>
<accession>A0ABV9BVE5</accession>
<protein>
    <submittedName>
        <fullName evidence="3">Cytochrome P450</fullName>
    </submittedName>
</protein>
<organism evidence="3 4">
    <name type="scientific">Streptomyces ehimensis</name>
    <dbReference type="NCBI Taxonomy" id="68195"/>
    <lineage>
        <taxon>Bacteria</taxon>
        <taxon>Bacillati</taxon>
        <taxon>Actinomycetota</taxon>
        <taxon>Actinomycetes</taxon>
        <taxon>Kitasatosporales</taxon>
        <taxon>Streptomycetaceae</taxon>
        <taxon>Streptomyces</taxon>
    </lineage>
</organism>
<dbReference type="Proteomes" id="UP001595990">
    <property type="component" value="Unassembled WGS sequence"/>
</dbReference>
<evidence type="ECO:0000313" key="4">
    <source>
        <dbReference type="Proteomes" id="UP001595990"/>
    </source>
</evidence>
<dbReference type="EMBL" id="JBHSFS010000033">
    <property type="protein sequence ID" value="MFC4518110.1"/>
    <property type="molecule type" value="Genomic_DNA"/>
</dbReference>
<dbReference type="Pfam" id="PF00067">
    <property type="entry name" value="p450"/>
    <property type="match status" value="1"/>
</dbReference>
<keyword evidence="2" id="KW-0560">Oxidoreductase</keyword>
<gene>
    <name evidence="3" type="ORF">ACFPEN_35205</name>
</gene>
<dbReference type="PRINTS" id="PR00359">
    <property type="entry name" value="BP450"/>
</dbReference>